<evidence type="ECO:0000256" key="1">
    <source>
        <dbReference type="SAM" id="Coils"/>
    </source>
</evidence>
<organism evidence="2">
    <name type="scientific">Abalone herpesvirus Taiwan/2005</name>
    <dbReference type="NCBI Taxonomy" id="1821058"/>
    <lineage>
        <taxon>Viruses</taxon>
        <taxon>Duplodnaviria</taxon>
        <taxon>Heunggongvirae</taxon>
        <taxon>Peploviricota</taxon>
        <taxon>Herviviricetes</taxon>
        <taxon>Herpesvirales</taxon>
    </lineage>
</organism>
<accession>A0A145VUV5</accession>
<reference evidence="2" key="1">
    <citation type="submission" date="2015-11" db="EMBL/GenBank/DDBJ databases">
        <authorList>
            <person name="Chen M.H."/>
            <person name="Kuo S.T."/>
            <person name="Chang P.H."/>
        </authorList>
    </citation>
    <scope>NUCLEOTIDE SEQUENCE</scope>
    <source>
        <strain evidence="2">Taiwan/2005</strain>
    </source>
</reference>
<sequence>MEQAAQSHAEAVGEEEFVRTVVAPAQEDLKLQVARLAAEKRSVEEENSKLRYDFADANIGLRIREEKISELKGEVLKQELENAKSVMIRYESMIKLQNEMEEREKETRCKEIALFEKDKLECKLNRHMELNLPIRPIGSRMDVNQHEHRGAVIIFSTNQRPQEKINLEEGEELLQIKFITRTDFNKKKQVPLHKIVKDLIGSAKAFSLYKNQGVENIKKVHLILFGGIENLQTRTIFRDEIIQRAVEPKQSARFNSVGIVNSSTTEDVINRLMRERLPLLFVAGFSTNNLSFVNRDMGETSYSAEDMDYINDFDFEKFCARASYASE</sequence>
<feature type="coiled-coil region" evidence="1">
    <location>
        <begin position="26"/>
        <end position="53"/>
    </location>
</feature>
<evidence type="ECO:0000313" key="2">
    <source>
        <dbReference type="EMBL" id="AMW36215.1"/>
    </source>
</evidence>
<protein>
    <submittedName>
        <fullName evidence="2">Uncharacterized protein</fullName>
    </submittedName>
</protein>
<gene>
    <name evidence="2" type="ORF">tc2005_p071c</name>
</gene>
<dbReference type="EMBL" id="KU096999">
    <property type="protein sequence ID" value="AMW36215.1"/>
    <property type="molecule type" value="Genomic_DNA"/>
</dbReference>
<keyword evidence="1" id="KW-0175">Coiled coil</keyword>
<name>A0A145VUV5_9VIRU</name>
<proteinExistence type="predicted"/>